<dbReference type="GO" id="GO:0042742">
    <property type="term" value="P:defense response to bacterium"/>
    <property type="evidence" value="ECO:0007669"/>
    <property type="project" value="UniProtKB-KW"/>
</dbReference>
<evidence type="ECO:0000313" key="13">
    <source>
        <dbReference type="EMBL" id="CAF1609348.1"/>
    </source>
</evidence>
<feature type="active site" description="Nucleophile" evidence="9">
    <location>
        <position position="45"/>
    </location>
</feature>
<keyword evidence="7 10" id="KW-1015">Disulfide bond</keyword>
<protein>
    <recommendedName>
        <fullName evidence="2">lysozyme</fullName>
        <ecNumber evidence="2">3.2.1.17</ecNumber>
    </recommendedName>
</protein>
<dbReference type="PANTHER" id="PTHR11195:SF13">
    <property type="entry name" value="INVERTEBRATE-TYPE LYSOZYME 2-RELATED"/>
    <property type="match status" value="1"/>
</dbReference>
<dbReference type="EC" id="3.2.1.17" evidence="2"/>
<evidence type="ECO:0000313" key="15">
    <source>
        <dbReference type="Proteomes" id="UP000663877"/>
    </source>
</evidence>
<keyword evidence="5" id="KW-0378">Hydrolase</keyword>
<keyword evidence="6" id="KW-0044">Antibiotic</keyword>
<evidence type="ECO:0000256" key="1">
    <source>
        <dbReference type="ARBA" id="ARBA00000632"/>
    </source>
</evidence>
<evidence type="ECO:0000256" key="6">
    <source>
        <dbReference type="ARBA" id="ARBA00023022"/>
    </source>
</evidence>
<evidence type="ECO:0000256" key="4">
    <source>
        <dbReference type="ARBA" id="ARBA00022638"/>
    </source>
</evidence>
<comment type="catalytic activity">
    <reaction evidence="1">
        <text>Hydrolysis of (1-&gt;4)-beta-linkages between N-acetylmuramic acid and N-acetyl-D-glucosamine residues in a peptidoglycan and between N-acetyl-D-glucosamine residues in chitodextrins.</text>
        <dbReference type="EC" id="3.2.1.17"/>
    </reaction>
</comment>
<dbReference type="PANTHER" id="PTHR11195">
    <property type="entry name" value="DESTABILASE-RELATED"/>
    <property type="match status" value="1"/>
</dbReference>
<dbReference type="AlphaFoldDB" id="A0A815JSV8"/>
<feature type="disulfide bond" evidence="10">
    <location>
        <begin position="64"/>
        <end position="84"/>
    </location>
</feature>
<evidence type="ECO:0000313" key="14">
    <source>
        <dbReference type="Proteomes" id="UP000663832"/>
    </source>
</evidence>
<dbReference type="Pfam" id="PF05497">
    <property type="entry name" value="Destabilase"/>
    <property type="match status" value="1"/>
</dbReference>
<reference evidence="12" key="1">
    <citation type="submission" date="2021-02" db="EMBL/GenBank/DDBJ databases">
        <authorList>
            <person name="Nowell W R."/>
        </authorList>
    </citation>
    <scope>NUCLEOTIDE SEQUENCE</scope>
</reference>
<evidence type="ECO:0000256" key="5">
    <source>
        <dbReference type="ARBA" id="ARBA00022801"/>
    </source>
</evidence>
<evidence type="ECO:0000313" key="12">
    <source>
        <dbReference type="EMBL" id="CAF1386340.1"/>
    </source>
</evidence>
<feature type="disulfide bond" evidence="10">
    <location>
        <begin position="31"/>
        <end position="37"/>
    </location>
</feature>
<dbReference type="EMBL" id="CAJNOI010001137">
    <property type="protein sequence ID" value="CAF1386340.1"/>
    <property type="molecule type" value="Genomic_DNA"/>
</dbReference>
<proteinExistence type="predicted"/>
<feature type="disulfide bond" evidence="10">
    <location>
        <begin position="26"/>
        <end position="104"/>
    </location>
</feature>
<evidence type="ECO:0000256" key="8">
    <source>
        <dbReference type="ARBA" id="ARBA00023295"/>
    </source>
</evidence>
<keyword evidence="14" id="KW-1185">Reference proteome</keyword>
<feature type="disulfide bond" evidence="10">
    <location>
        <begin position="74"/>
        <end position="80"/>
    </location>
</feature>
<evidence type="ECO:0000256" key="7">
    <source>
        <dbReference type="ARBA" id="ARBA00023157"/>
    </source>
</evidence>
<dbReference type="Gene3D" id="1.10.530.10">
    <property type="match status" value="1"/>
</dbReference>
<feature type="chain" id="PRO_5035606213" description="lysozyme" evidence="11">
    <location>
        <begin position="21"/>
        <end position="136"/>
    </location>
</feature>
<evidence type="ECO:0000256" key="10">
    <source>
        <dbReference type="PIRSR" id="PIRSR608597-3"/>
    </source>
</evidence>
<evidence type="ECO:0000256" key="2">
    <source>
        <dbReference type="ARBA" id="ARBA00012732"/>
    </source>
</evidence>
<gene>
    <name evidence="12" type="ORF">BJG266_LOCUS36862</name>
    <name evidence="13" type="ORF">QVE165_LOCUS53826</name>
</gene>
<evidence type="ECO:0000256" key="3">
    <source>
        <dbReference type="ARBA" id="ARBA00022529"/>
    </source>
</evidence>
<organism evidence="12 15">
    <name type="scientific">Adineta steineri</name>
    <dbReference type="NCBI Taxonomy" id="433720"/>
    <lineage>
        <taxon>Eukaryota</taxon>
        <taxon>Metazoa</taxon>
        <taxon>Spiralia</taxon>
        <taxon>Gnathifera</taxon>
        <taxon>Rotifera</taxon>
        <taxon>Eurotatoria</taxon>
        <taxon>Bdelloidea</taxon>
        <taxon>Adinetida</taxon>
        <taxon>Adinetidae</taxon>
        <taxon>Adineta</taxon>
    </lineage>
</organism>
<comment type="caution">
    <text evidence="12">The sequence shown here is derived from an EMBL/GenBank/DDBJ whole genome shotgun (WGS) entry which is preliminary data.</text>
</comment>
<keyword evidence="4" id="KW-0081">Bacteriolytic enzyme</keyword>
<evidence type="ECO:0000256" key="11">
    <source>
        <dbReference type="SAM" id="SignalP"/>
    </source>
</evidence>
<dbReference type="CDD" id="cd16890">
    <property type="entry name" value="lyz_i"/>
    <property type="match status" value="1"/>
</dbReference>
<keyword evidence="8" id="KW-0326">Glycosidase</keyword>
<evidence type="ECO:0000256" key="9">
    <source>
        <dbReference type="PIRSR" id="PIRSR608597-1"/>
    </source>
</evidence>
<dbReference type="EMBL" id="CAJNOM010001475">
    <property type="protein sequence ID" value="CAF1609348.1"/>
    <property type="molecule type" value="Genomic_DNA"/>
</dbReference>
<keyword evidence="3" id="KW-0929">Antimicrobial</keyword>
<dbReference type="Proteomes" id="UP000663832">
    <property type="component" value="Unassembled WGS sequence"/>
</dbReference>
<dbReference type="Proteomes" id="UP000663877">
    <property type="component" value="Unassembled WGS sequence"/>
</dbReference>
<dbReference type="InterPro" id="IPR008597">
    <property type="entry name" value="Invert_lysozyme"/>
</dbReference>
<keyword evidence="11" id="KW-0732">Signal</keyword>
<dbReference type="InterPro" id="IPR023346">
    <property type="entry name" value="Lysozyme-like_dom_sf"/>
</dbReference>
<dbReference type="PROSITE" id="PS51909">
    <property type="entry name" value="LYSOZYME_I"/>
    <property type="match status" value="1"/>
</dbReference>
<feature type="signal peptide" evidence="11">
    <location>
        <begin position="1"/>
        <end position="20"/>
    </location>
</feature>
<dbReference type="OrthoDB" id="6337871at2759"/>
<dbReference type="GO" id="GO:0031640">
    <property type="term" value="P:killing of cells of another organism"/>
    <property type="evidence" value="ECO:0007669"/>
    <property type="project" value="UniProtKB-KW"/>
</dbReference>
<accession>A0A815JSV8</accession>
<sequence length="136" mass="14679">MISKVLIICTLLLIPLIVKANIDDQCLACICQVESGCRPLGCTWDVYSNSCGYYQLKQGYWQDCGSPGGSLEACAADKSCSDRCVRAYLQRYGTRCTGGRTPSCQDYARIHNGGPRGCTSSGTLSYGKRVSSCYSG</sequence>
<name>A0A815JSV8_9BILA</name>
<feature type="disulfide bond" evidence="10">
    <location>
        <begin position="42"/>
        <end position="51"/>
    </location>
</feature>
<dbReference type="GO" id="GO:0003796">
    <property type="term" value="F:lysozyme activity"/>
    <property type="evidence" value="ECO:0007669"/>
    <property type="project" value="UniProtKB-EC"/>
</dbReference>
<feature type="active site" description="Proton donor" evidence="9">
    <location>
        <position position="34"/>
    </location>
</feature>
<dbReference type="SUPFAM" id="SSF53955">
    <property type="entry name" value="Lysozyme-like"/>
    <property type="match status" value="1"/>
</dbReference>